<gene>
    <name evidence="2" type="ORF">GCM10010468_04550</name>
</gene>
<feature type="signal peptide" evidence="1">
    <location>
        <begin position="1"/>
        <end position="23"/>
    </location>
</feature>
<keyword evidence="1" id="KW-0732">Signal</keyword>
<name>A0ABP6PY87_9ACTN</name>
<organism evidence="2 3">
    <name type="scientific">Actinocorallia longicatena</name>
    <dbReference type="NCBI Taxonomy" id="111803"/>
    <lineage>
        <taxon>Bacteria</taxon>
        <taxon>Bacillati</taxon>
        <taxon>Actinomycetota</taxon>
        <taxon>Actinomycetes</taxon>
        <taxon>Streptosporangiales</taxon>
        <taxon>Thermomonosporaceae</taxon>
        <taxon>Actinocorallia</taxon>
    </lineage>
</organism>
<feature type="chain" id="PRO_5045784994" evidence="1">
    <location>
        <begin position="24"/>
        <end position="160"/>
    </location>
</feature>
<reference evidence="3" key="1">
    <citation type="journal article" date="2019" name="Int. J. Syst. Evol. Microbiol.">
        <title>The Global Catalogue of Microorganisms (GCM) 10K type strain sequencing project: providing services to taxonomists for standard genome sequencing and annotation.</title>
        <authorList>
            <consortium name="The Broad Institute Genomics Platform"/>
            <consortium name="The Broad Institute Genome Sequencing Center for Infectious Disease"/>
            <person name="Wu L."/>
            <person name="Ma J."/>
        </authorList>
    </citation>
    <scope>NUCLEOTIDE SEQUENCE [LARGE SCALE GENOMIC DNA]</scope>
    <source>
        <strain evidence="3">JCM 9377</strain>
    </source>
</reference>
<dbReference type="SUPFAM" id="SSF56524">
    <property type="entry name" value="Oxidoreductase molybdopterin-binding domain"/>
    <property type="match status" value="1"/>
</dbReference>
<evidence type="ECO:0000256" key="1">
    <source>
        <dbReference type="SAM" id="SignalP"/>
    </source>
</evidence>
<sequence length="160" mass="16763">MTRGILALLVVAVLALLAPSASAVVRHPAQPGKVVVTGEIAHRRALNFADLRALPQHTCTGPLLLDVAGAVKPRFDAAVKNDQLRFFVAATASDGYRAIVSWAEIDPGFAGTPVLLAVSEDGATLDQTGPRLVVPGDVKGGRYVSAVTRLHIGSVDRLVR</sequence>
<dbReference type="EMBL" id="BAAAUV010000001">
    <property type="protein sequence ID" value="GAA3194678.1"/>
    <property type="molecule type" value="Genomic_DNA"/>
</dbReference>
<keyword evidence="3" id="KW-1185">Reference proteome</keyword>
<evidence type="ECO:0000313" key="2">
    <source>
        <dbReference type="EMBL" id="GAA3194678.1"/>
    </source>
</evidence>
<comment type="caution">
    <text evidence="2">The sequence shown here is derived from an EMBL/GenBank/DDBJ whole genome shotgun (WGS) entry which is preliminary data.</text>
</comment>
<dbReference type="Proteomes" id="UP001501237">
    <property type="component" value="Unassembled WGS sequence"/>
</dbReference>
<evidence type="ECO:0000313" key="3">
    <source>
        <dbReference type="Proteomes" id="UP001501237"/>
    </source>
</evidence>
<protein>
    <submittedName>
        <fullName evidence="2">Molybdopterin-binding oxidoreductase</fullName>
    </submittedName>
</protein>
<dbReference type="InterPro" id="IPR036374">
    <property type="entry name" value="OxRdtase_Mopterin-bd_sf"/>
</dbReference>
<accession>A0ABP6PY87</accession>
<dbReference type="RefSeq" id="WP_344821506.1">
    <property type="nucleotide sequence ID" value="NZ_BAAAUV010000001.1"/>
</dbReference>
<proteinExistence type="predicted"/>